<keyword evidence="2" id="KW-1185">Reference proteome</keyword>
<dbReference type="Proteomes" id="UP000198415">
    <property type="component" value="Unassembled WGS sequence"/>
</dbReference>
<reference evidence="1 2" key="1">
    <citation type="submission" date="2017-06" db="EMBL/GenBank/DDBJ databases">
        <authorList>
            <person name="Kim H.J."/>
            <person name="Triplett B.A."/>
        </authorList>
    </citation>
    <scope>NUCLEOTIDE SEQUENCE [LARGE SCALE GENOMIC DNA]</scope>
    <source>
        <strain evidence="1 2">DSM 43151</strain>
    </source>
</reference>
<gene>
    <name evidence="1" type="ORF">SAMN06264365_11088</name>
</gene>
<protein>
    <submittedName>
        <fullName evidence="1">Uncharacterized protein</fullName>
    </submittedName>
</protein>
<evidence type="ECO:0000313" key="1">
    <source>
        <dbReference type="EMBL" id="SNS10468.1"/>
    </source>
</evidence>
<dbReference type="EMBL" id="FZNR01000010">
    <property type="protein sequence ID" value="SNS10468.1"/>
    <property type="molecule type" value="Genomic_DNA"/>
</dbReference>
<dbReference type="OrthoDB" id="4559210at2"/>
<evidence type="ECO:0000313" key="2">
    <source>
        <dbReference type="Proteomes" id="UP000198415"/>
    </source>
</evidence>
<sequence>MVKGRILAESLRPGAALAVPGLELTRVSRVNVAAPAAGQPSVWTLLDVAAPVERVEELAAALSAALAADGGWYADLRSGAEHVVVYAGRIFRYEVGDAAGREEAVAYGRSVGVPQSQLDWGP</sequence>
<dbReference type="RefSeq" id="WP_089295648.1">
    <property type="nucleotide sequence ID" value="NZ_BOMU01000062.1"/>
</dbReference>
<dbReference type="AlphaFoldDB" id="A0A239BST5"/>
<name>A0A239BST5_9ACTN</name>
<organism evidence="1 2">
    <name type="scientific">Actinoplanes regularis</name>
    <dbReference type="NCBI Taxonomy" id="52697"/>
    <lineage>
        <taxon>Bacteria</taxon>
        <taxon>Bacillati</taxon>
        <taxon>Actinomycetota</taxon>
        <taxon>Actinomycetes</taxon>
        <taxon>Micromonosporales</taxon>
        <taxon>Micromonosporaceae</taxon>
        <taxon>Actinoplanes</taxon>
    </lineage>
</organism>
<accession>A0A239BST5</accession>
<proteinExistence type="predicted"/>